<dbReference type="KEGG" id="ccp:CHC_T00005403001"/>
<dbReference type="InterPro" id="IPR006073">
    <property type="entry name" value="GTP-bd"/>
</dbReference>
<dbReference type="OrthoDB" id="61815at2759"/>
<gene>
    <name evidence="7" type="ORF">CHC_T00005403001</name>
</gene>
<dbReference type="PhylomeDB" id="S0F306"/>
<proteinExistence type="predicted"/>
<feature type="region of interest" description="Disordered" evidence="5">
    <location>
        <begin position="684"/>
        <end position="723"/>
    </location>
</feature>
<dbReference type="PANTHER" id="PTHR45709">
    <property type="entry name" value="LARGE SUBUNIT GTPASE 1 HOMOLOG-RELATED"/>
    <property type="match status" value="1"/>
</dbReference>
<keyword evidence="1" id="KW-0547">Nucleotide-binding</keyword>
<accession>S0F306</accession>
<feature type="region of interest" description="Disordered" evidence="5">
    <location>
        <begin position="1"/>
        <end position="74"/>
    </location>
</feature>
<dbReference type="SUPFAM" id="SSF52540">
    <property type="entry name" value="P-loop containing nucleoside triphosphate hydrolases"/>
    <property type="match status" value="1"/>
</dbReference>
<feature type="compositionally biased region" description="Polar residues" evidence="5">
    <location>
        <begin position="336"/>
        <end position="345"/>
    </location>
</feature>
<sequence length="739" mass="81818">MGKKPFSAKAKREQLRQKRQAHTASATTPASSHTQPTPISSNNPAATATSPSSTVHTSPRRSRSSKTPSSQRYRLVFAADTDAARKRQRALAHHPVNRPDENIPEAIKTRTMSVPDVRPFPNPAFDMPRRPPWSYKDTINVVDKREYAAFRAWMDRVARPEDPNAAYFEGNLETWRQLWRVIERSDVLVLVADIRFPALHFVPDLYHYVTDQLGKGMVLALNKCDLVPEDLLLAWKRYFQTHYPGMAIAMFSSFPDAKLAPSKDNSELLSKRERRMARSKLSAWGADQLLAAVDALDLDPRKKAYLEQWRAKLDHNATLTSDDEDGTDINFLERSLGNSSDTTRLPNGGHPRPLRVVHVSENKPTSGWSPDTSALKPKSQKRRRRRAKPVAEGGLHATTSSPSSAKSKSGKAVKGGSTALRLRNDVKSTPTNTNMNAASSGLTGESETESNPSELRYELDVEDDVVKENMITIGVVGHPNAGKSSLINGVFRKKVVSTSRTPGHTKHLQTIFLSDSVRLCDCPGLVFPGLAPRELQILAGMYPIAQVREPYAAVKYLADRAPLVRILNLESEIERLEADAEEPGYITSTGWTAWKICEAWAIKRGFRTAKAARLDVFRAANNILRLALDGRIVLATLPDGYAPDPEHQTRSAHEITWDVHDDADASVVSGSGNVAAILSGVYGDEDDRGHDAGDEEGDDSVIYDRIEEEEAEEDKEQEGSICGRRAPSENLFALLEDLC</sequence>
<evidence type="ECO:0000256" key="4">
    <source>
        <dbReference type="ARBA" id="ARBA00039902"/>
    </source>
</evidence>
<keyword evidence="2" id="KW-0342">GTP-binding</keyword>
<feature type="domain" description="G" evidence="6">
    <location>
        <begin position="472"/>
        <end position="526"/>
    </location>
</feature>
<comment type="function">
    <text evidence="3">Possible regulatory or functional link with the histocompatibility cluster.</text>
</comment>
<feature type="compositionally biased region" description="Low complexity" evidence="5">
    <location>
        <begin position="22"/>
        <end position="38"/>
    </location>
</feature>
<evidence type="ECO:0000313" key="7">
    <source>
        <dbReference type="EMBL" id="CDF77545.1"/>
    </source>
</evidence>
<dbReference type="Pfam" id="PF01926">
    <property type="entry name" value="MMR_HSR1"/>
    <property type="match status" value="1"/>
</dbReference>
<keyword evidence="8" id="KW-1185">Reference proteome</keyword>
<dbReference type="InterPro" id="IPR043358">
    <property type="entry name" value="GNL1-like"/>
</dbReference>
<feature type="compositionally biased region" description="Low complexity" evidence="5">
    <location>
        <begin position="397"/>
        <end position="419"/>
    </location>
</feature>
<feature type="compositionally biased region" description="Polar residues" evidence="5">
    <location>
        <begin position="39"/>
        <end position="56"/>
    </location>
</feature>
<dbReference type="PANTHER" id="PTHR45709:SF3">
    <property type="entry name" value="GUANINE NUCLEOTIDE-BINDING PROTEIN-LIKE 1"/>
    <property type="match status" value="1"/>
</dbReference>
<feature type="compositionally biased region" description="Basic residues" evidence="5">
    <location>
        <begin position="378"/>
        <end position="388"/>
    </location>
</feature>
<dbReference type="Gramene" id="CDF77545">
    <property type="protein sequence ID" value="CDF77545"/>
    <property type="gene ID" value="CHC_T00005403001"/>
</dbReference>
<dbReference type="Proteomes" id="UP000012073">
    <property type="component" value="Unassembled WGS sequence"/>
</dbReference>
<name>S0F306_CHOCR</name>
<evidence type="ECO:0000259" key="6">
    <source>
        <dbReference type="Pfam" id="PF01926"/>
    </source>
</evidence>
<dbReference type="GO" id="GO:0003924">
    <property type="term" value="F:GTPase activity"/>
    <property type="evidence" value="ECO:0007669"/>
    <property type="project" value="InterPro"/>
</dbReference>
<feature type="compositionally biased region" description="Polar residues" evidence="5">
    <location>
        <begin position="362"/>
        <end position="372"/>
    </location>
</feature>
<organism evidence="7 8">
    <name type="scientific">Chondrus crispus</name>
    <name type="common">Carrageen Irish moss</name>
    <name type="synonym">Polymorpha crispa</name>
    <dbReference type="NCBI Taxonomy" id="2769"/>
    <lineage>
        <taxon>Eukaryota</taxon>
        <taxon>Rhodophyta</taxon>
        <taxon>Florideophyceae</taxon>
        <taxon>Rhodymeniophycidae</taxon>
        <taxon>Gigartinales</taxon>
        <taxon>Gigartinaceae</taxon>
        <taxon>Chondrus</taxon>
    </lineage>
</organism>
<feature type="compositionally biased region" description="Acidic residues" evidence="5">
    <location>
        <begin position="693"/>
        <end position="716"/>
    </location>
</feature>
<evidence type="ECO:0000256" key="5">
    <source>
        <dbReference type="SAM" id="MobiDB-lite"/>
    </source>
</evidence>
<evidence type="ECO:0000256" key="3">
    <source>
        <dbReference type="ARBA" id="ARBA00037770"/>
    </source>
</evidence>
<reference evidence="8" key="1">
    <citation type="journal article" date="2013" name="Proc. Natl. Acad. Sci. U.S.A.">
        <title>Genome structure and metabolic features in the red seaweed Chondrus crispus shed light on evolution of the Archaeplastida.</title>
        <authorList>
            <person name="Collen J."/>
            <person name="Porcel B."/>
            <person name="Carre W."/>
            <person name="Ball S.G."/>
            <person name="Chaparro C."/>
            <person name="Tonon T."/>
            <person name="Barbeyron T."/>
            <person name="Michel G."/>
            <person name="Noel B."/>
            <person name="Valentin K."/>
            <person name="Elias M."/>
            <person name="Artiguenave F."/>
            <person name="Arun A."/>
            <person name="Aury J.M."/>
            <person name="Barbosa-Neto J.F."/>
            <person name="Bothwell J.H."/>
            <person name="Bouget F.Y."/>
            <person name="Brillet L."/>
            <person name="Cabello-Hurtado F."/>
            <person name="Capella-Gutierrez S."/>
            <person name="Charrier B."/>
            <person name="Cladiere L."/>
            <person name="Cock J.M."/>
            <person name="Coelho S.M."/>
            <person name="Colleoni C."/>
            <person name="Czjzek M."/>
            <person name="Da Silva C."/>
            <person name="Delage L."/>
            <person name="Denoeud F."/>
            <person name="Deschamps P."/>
            <person name="Dittami S.M."/>
            <person name="Gabaldon T."/>
            <person name="Gachon C.M."/>
            <person name="Groisillier A."/>
            <person name="Herve C."/>
            <person name="Jabbari K."/>
            <person name="Katinka M."/>
            <person name="Kloareg B."/>
            <person name="Kowalczyk N."/>
            <person name="Labadie K."/>
            <person name="Leblanc C."/>
            <person name="Lopez P.J."/>
            <person name="McLachlan D.H."/>
            <person name="Meslet-Cladiere L."/>
            <person name="Moustafa A."/>
            <person name="Nehr Z."/>
            <person name="Nyvall Collen P."/>
            <person name="Panaud O."/>
            <person name="Partensky F."/>
            <person name="Poulain J."/>
            <person name="Rensing S.A."/>
            <person name="Rousvoal S."/>
            <person name="Samson G."/>
            <person name="Symeonidi A."/>
            <person name="Weissenbach J."/>
            <person name="Zambounis A."/>
            <person name="Wincker P."/>
            <person name="Boyen C."/>
        </authorList>
    </citation>
    <scope>NUCLEOTIDE SEQUENCE [LARGE SCALE GENOMIC DNA]</scope>
    <source>
        <strain evidence="8">cv. Stackhouse</strain>
    </source>
</reference>
<dbReference type="STRING" id="2769.S0F306"/>
<protein>
    <recommendedName>
        <fullName evidence="4">Guanine nucleotide-binding protein-like 1</fullName>
    </recommendedName>
</protein>
<dbReference type="Gene3D" id="3.40.50.300">
    <property type="entry name" value="P-loop containing nucleotide triphosphate hydrolases"/>
    <property type="match status" value="2"/>
</dbReference>
<evidence type="ECO:0000313" key="8">
    <source>
        <dbReference type="Proteomes" id="UP000012073"/>
    </source>
</evidence>
<dbReference type="GeneID" id="17325041"/>
<feature type="region of interest" description="Disordered" evidence="5">
    <location>
        <begin position="333"/>
        <end position="454"/>
    </location>
</feature>
<dbReference type="EMBL" id="HG001843">
    <property type="protein sequence ID" value="CDF77545.1"/>
    <property type="molecule type" value="Genomic_DNA"/>
</dbReference>
<dbReference type="RefSeq" id="XP_005717329.1">
    <property type="nucleotide sequence ID" value="XM_005717272.1"/>
</dbReference>
<dbReference type="InterPro" id="IPR027417">
    <property type="entry name" value="P-loop_NTPase"/>
</dbReference>
<dbReference type="OMA" id="IGMEMQV"/>
<evidence type="ECO:0000256" key="2">
    <source>
        <dbReference type="ARBA" id="ARBA00023134"/>
    </source>
</evidence>
<dbReference type="GO" id="GO:0005525">
    <property type="term" value="F:GTP binding"/>
    <property type="evidence" value="ECO:0007669"/>
    <property type="project" value="UniProtKB-KW"/>
</dbReference>
<dbReference type="AlphaFoldDB" id="S0F306"/>
<feature type="compositionally biased region" description="Polar residues" evidence="5">
    <location>
        <begin position="427"/>
        <end position="438"/>
    </location>
</feature>
<evidence type="ECO:0000256" key="1">
    <source>
        <dbReference type="ARBA" id="ARBA00022741"/>
    </source>
</evidence>